<evidence type="ECO:0000256" key="2">
    <source>
        <dbReference type="ARBA" id="ARBA00004430"/>
    </source>
</evidence>
<organism evidence="6 7">
    <name type="scientific">Chlorella sorokiniana</name>
    <name type="common">Freshwater green alga</name>
    <dbReference type="NCBI Taxonomy" id="3076"/>
    <lineage>
        <taxon>Eukaryota</taxon>
        <taxon>Viridiplantae</taxon>
        <taxon>Chlorophyta</taxon>
        <taxon>core chlorophytes</taxon>
        <taxon>Trebouxiophyceae</taxon>
        <taxon>Chlorellales</taxon>
        <taxon>Chlorellaceae</taxon>
        <taxon>Chlorella clade</taxon>
        <taxon>Chlorella</taxon>
    </lineage>
</organism>
<evidence type="ECO:0000259" key="5">
    <source>
        <dbReference type="PROSITE" id="PS50181"/>
    </source>
</evidence>
<dbReference type="Gene3D" id="1.10.3460.10">
    <property type="entry name" value="Chlorophyll a/b binding protein domain"/>
    <property type="match status" value="1"/>
</dbReference>
<comment type="caution">
    <text evidence="6">The sequence shown here is derived from an EMBL/GenBank/DDBJ whole genome shotgun (WGS) entry which is preliminary data.</text>
</comment>
<dbReference type="Pfam" id="PF12937">
    <property type="entry name" value="F-box-like"/>
    <property type="match status" value="1"/>
</dbReference>
<reference evidence="6 7" key="1">
    <citation type="journal article" date="2018" name="Plant J.">
        <title>Genome sequences of Chlorella sorokiniana UTEX 1602 and Micractinium conductrix SAG 241.80: implications to maltose excretion by a green alga.</title>
        <authorList>
            <person name="Arriola M.B."/>
            <person name="Velmurugan N."/>
            <person name="Zhang Y."/>
            <person name="Plunkett M.H."/>
            <person name="Hondzo H."/>
            <person name="Barney B.M."/>
        </authorList>
    </citation>
    <scope>NUCLEOTIDE SEQUENCE [LARGE SCALE GENOMIC DNA]</scope>
    <source>
        <strain evidence="7">UTEX 1602</strain>
    </source>
</reference>
<dbReference type="EMBL" id="LHPG02000008">
    <property type="protein sequence ID" value="PRW56477.1"/>
    <property type="molecule type" value="Genomic_DNA"/>
</dbReference>
<dbReference type="PANTHER" id="PTHR45752">
    <property type="entry name" value="LEUCINE-RICH REPEAT-CONTAINING"/>
    <property type="match status" value="1"/>
</dbReference>
<evidence type="ECO:0000256" key="3">
    <source>
        <dbReference type="ARBA" id="ARBA00022528"/>
    </source>
</evidence>
<keyword evidence="7" id="KW-1185">Reference proteome</keyword>
<evidence type="ECO:0000256" key="4">
    <source>
        <dbReference type="ARBA" id="ARBA00022640"/>
    </source>
</evidence>
<accession>A0A2P6TQZ2</accession>
<keyword evidence="4" id="KW-0934">Plastid</keyword>
<sequence length="745" mass="79923">MAAMCLLDLPHDLLARIGAQLSFTERLQLSLVCRRWRDACAGPSAVWAAVDAHIDVPDYDEEPEDSEQEAELQATVYSAARDKVDAFRRWLKPRAVAVADLSFQLQVLNQGAAEKLNLWLPSALLPLWHEVPCLPALRDLTVRFRGGAVLNFSSCPEMPALRTLWLANVQLRLGNALSVSELSCFPSRPNLEFAVYHGQLDHSFDNPLGGAWLPPCTTKLRLLNVGLREVPGVVAHLPHLRSLELDANGPLESGSLTRLSALGALRQRLQQLDLGNNPLSRFPTEVSTLTNLRILFLYGNFSNAPAVTSSDWEALRPLSKLVFLSISSNGMRELPPAVAAMSHLRGLHIENNPFSQRLVTHPCLSNLLELLIDWKDALSGHDALRACTRLTRLTLHNHTVWGVTATGNVALPPVFAEGLLDAMEAMPSLRLVEDVVDPHQLDMLVPAVARCMLEAGRRCPHVRLELLSSTYIGWSLGKMPAEVEAEVAASVAAAAAEGDAGGTAVAPAAATAMDGGALAAMQSARSVAMRASSSTAAPTAQRSLVIDISKRKLVDSYGGRAVRNVDNQIYEIVYEAATDSVRVLNKAARVEYATEVGKDNRISILLDQTKELPGGLPSFPQLQSLLKASSPGAEALNGRLAMLAFVGVVATELATGRSLPAQLATTSGAAHAAALGLAVMAASLAPVLSGRVRPEQAFPSENDSYAATQLPYFWTGLAEIINGRVAMVGLAGLLVNELVRGAPLF</sequence>
<dbReference type="InterPro" id="IPR022796">
    <property type="entry name" value="Chloroa_b-bind"/>
</dbReference>
<dbReference type="InterPro" id="IPR032675">
    <property type="entry name" value="LRR_dom_sf"/>
</dbReference>
<dbReference type="OrthoDB" id="513190at2759"/>
<dbReference type="SUPFAM" id="SSF81383">
    <property type="entry name" value="F-box domain"/>
    <property type="match status" value="1"/>
</dbReference>
<proteinExistence type="predicted"/>
<dbReference type="Pfam" id="PF00504">
    <property type="entry name" value="Chloroa_b-bind"/>
    <property type="match status" value="1"/>
</dbReference>
<comment type="subcellular location">
    <subcellularLocation>
        <location evidence="2">Cytoplasm</location>
        <location evidence="2">Cytoskeleton</location>
        <location evidence="2">Cilium axoneme</location>
    </subcellularLocation>
    <subcellularLocation>
        <location evidence="1">Plastid</location>
        <location evidence="1">Chloroplast</location>
    </subcellularLocation>
</comment>
<keyword evidence="3" id="KW-0150">Chloroplast</keyword>
<dbReference type="GO" id="GO:0005930">
    <property type="term" value="C:axoneme"/>
    <property type="evidence" value="ECO:0007669"/>
    <property type="project" value="UniProtKB-SubCell"/>
</dbReference>
<feature type="domain" description="F-box" evidence="5">
    <location>
        <begin position="3"/>
        <end position="50"/>
    </location>
</feature>
<dbReference type="GO" id="GO:0009507">
    <property type="term" value="C:chloroplast"/>
    <property type="evidence" value="ECO:0007669"/>
    <property type="project" value="UniProtKB-SubCell"/>
</dbReference>
<dbReference type="Gene3D" id="1.20.1280.50">
    <property type="match status" value="1"/>
</dbReference>
<dbReference type="SMART" id="SM00256">
    <property type="entry name" value="FBOX"/>
    <property type="match status" value="1"/>
</dbReference>
<dbReference type="SUPFAM" id="SSF103511">
    <property type="entry name" value="Chlorophyll a-b binding protein"/>
    <property type="match status" value="1"/>
</dbReference>
<dbReference type="Proteomes" id="UP000239899">
    <property type="component" value="Unassembled WGS sequence"/>
</dbReference>
<dbReference type="Gene3D" id="3.80.10.10">
    <property type="entry name" value="Ribonuclease Inhibitor"/>
    <property type="match status" value="1"/>
</dbReference>
<dbReference type="InterPro" id="IPR001810">
    <property type="entry name" value="F-box_dom"/>
</dbReference>
<dbReference type="CDD" id="cd09917">
    <property type="entry name" value="F-box_SF"/>
    <property type="match status" value="1"/>
</dbReference>
<dbReference type="PANTHER" id="PTHR45752:SF187">
    <property type="entry name" value="LEUCINE-RICH REPEAT AND IQ DOMAIN-CONTAINING PROTEIN 4"/>
    <property type="match status" value="1"/>
</dbReference>
<dbReference type="InterPro" id="IPR050715">
    <property type="entry name" value="LRR-SigEffector_domain"/>
</dbReference>
<dbReference type="PROSITE" id="PS50181">
    <property type="entry name" value="FBOX"/>
    <property type="match status" value="1"/>
</dbReference>
<protein>
    <submittedName>
        <fullName evidence="6">Early light-inducible</fullName>
    </submittedName>
</protein>
<gene>
    <name evidence="6" type="ORF">C2E21_4597</name>
</gene>
<dbReference type="STRING" id="3076.A0A2P6TQZ2"/>
<dbReference type="InterPro" id="IPR036047">
    <property type="entry name" value="F-box-like_dom_sf"/>
</dbReference>
<name>A0A2P6TQZ2_CHLSO</name>
<evidence type="ECO:0000313" key="6">
    <source>
        <dbReference type="EMBL" id="PRW56477.1"/>
    </source>
</evidence>
<evidence type="ECO:0000256" key="1">
    <source>
        <dbReference type="ARBA" id="ARBA00004229"/>
    </source>
</evidence>
<dbReference type="AlphaFoldDB" id="A0A2P6TQZ2"/>
<evidence type="ECO:0000313" key="7">
    <source>
        <dbReference type="Proteomes" id="UP000239899"/>
    </source>
</evidence>
<dbReference type="SUPFAM" id="SSF52058">
    <property type="entry name" value="L domain-like"/>
    <property type="match status" value="1"/>
</dbReference>